<accession>S5YQ03</accession>
<gene>
    <name evidence="2" type="ORF">JCM7686_0270</name>
</gene>
<dbReference type="PATRIC" id="fig|1367847.3.peg.216"/>
<sequence length="392" mass="42618">MKILNLNLHFFPDSIGGATVVAEKLAWGLVAAGHDVTNIYLSRAASRQEMTVEDTPFGRSVALNNIYPTGGNRFSSPLGSSMISEVAEMVQPDLIVVHAAQSLGVQDFLRDRKWLSRTKIVAHDFFWSCIQGFRTLPDGSRCTRSIGVANCRQCAWYPGLIDQVYRENWEILNHCREVIFPSEFLRKGYAEIFGREPDNVRVLSNPDSAELILPSDAPLPPAPGQAAHAAGKTVYGFVGGPGETKGWGLVRDFMALAEDPAAKTHVVLFDIGRTIGTPWYPRKSTEAVTIAAPYHWTYAAQALGQIDVMLMPSNVQESFGLAAREILALGGKTLIRRSGALAELEGYANVVVAEPGQDAATLASRLALLPGHDNKTWIPTTVEAYAAQIVGN</sequence>
<dbReference type="STRING" id="1367847.JCM7686_0270"/>
<dbReference type="KEGG" id="pami:JCM7686_0270"/>
<dbReference type="SUPFAM" id="SSF53756">
    <property type="entry name" value="UDP-Glycosyltransferase/glycogen phosphorylase"/>
    <property type="match status" value="1"/>
</dbReference>
<organism evidence="2 3">
    <name type="scientific">Paracoccus aminophilus JCM 7686</name>
    <dbReference type="NCBI Taxonomy" id="1367847"/>
    <lineage>
        <taxon>Bacteria</taxon>
        <taxon>Pseudomonadati</taxon>
        <taxon>Pseudomonadota</taxon>
        <taxon>Alphaproteobacteria</taxon>
        <taxon>Rhodobacterales</taxon>
        <taxon>Paracoccaceae</taxon>
        <taxon>Paracoccus</taxon>
    </lineage>
</organism>
<name>S5YQ03_PARAH</name>
<evidence type="ECO:0000313" key="3">
    <source>
        <dbReference type="Proteomes" id="UP000015480"/>
    </source>
</evidence>
<proteinExistence type="predicted"/>
<dbReference type="GO" id="GO:0016757">
    <property type="term" value="F:glycosyltransferase activity"/>
    <property type="evidence" value="ECO:0007669"/>
    <property type="project" value="UniProtKB-ARBA"/>
</dbReference>
<keyword evidence="3" id="KW-1185">Reference proteome</keyword>
<dbReference type="Proteomes" id="UP000015480">
    <property type="component" value="Chromosome"/>
</dbReference>
<feature type="domain" description="Glycosyltransferase subfamily 4-like N-terminal" evidence="1">
    <location>
        <begin position="15"/>
        <end position="205"/>
    </location>
</feature>
<reference evidence="2 3" key="1">
    <citation type="journal article" date="2014" name="BMC Genomics">
        <title>Architecture and functions of a multipartite genome of the methylotrophic bacterium Paracoccus aminophilus JCM 7686, containing primary and secondary chromids.</title>
        <authorList>
            <person name="Dziewit L."/>
            <person name="Czarnecki J."/>
            <person name="Wibberg D."/>
            <person name="Radlinska M."/>
            <person name="Mrozek P."/>
            <person name="Szymczak M."/>
            <person name="Schluter A."/>
            <person name="Puhler A."/>
            <person name="Bartosik D."/>
        </authorList>
    </citation>
    <scope>NUCLEOTIDE SEQUENCE [LARGE SCALE GENOMIC DNA]</scope>
    <source>
        <strain evidence="2">JCM 7686</strain>
    </source>
</reference>
<dbReference type="InterPro" id="IPR028098">
    <property type="entry name" value="Glyco_trans_4-like_N"/>
</dbReference>
<dbReference type="EMBL" id="CP006650">
    <property type="protein sequence ID" value="AGT07381.1"/>
    <property type="molecule type" value="Genomic_DNA"/>
</dbReference>
<dbReference type="Pfam" id="PF13439">
    <property type="entry name" value="Glyco_transf_4"/>
    <property type="match status" value="1"/>
</dbReference>
<evidence type="ECO:0000259" key="1">
    <source>
        <dbReference type="Pfam" id="PF13439"/>
    </source>
</evidence>
<dbReference type="Gene3D" id="3.40.50.2000">
    <property type="entry name" value="Glycogen Phosphorylase B"/>
    <property type="match status" value="2"/>
</dbReference>
<dbReference type="HOGENOM" id="CLU_703674_0_0_5"/>
<evidence type="ECO:0000313" key="2">
    <source>
        <dbReference type="EMBL" id="AGT07381.1"/>
    </source>
</evidence>
<dbReference type="AlphaFoldDB" id="S5YQ03"/>
<dbReference type="OrthoDB" id="9801573at2"/>
<dbReference type="eggNOG" id="COG0297">
    <property type="taxonomic scope" value="Bacteria"/>
</dbReference>
<protein>
    <recommendedName>
        <fullName evidence="1">Glycosyltransferase subfamily 4-like N-terminal domain-containing protein</fullName>
    </recommendedName>
</protein>
<dbReference type="RefSeq" id="WP_020949021.1">
    <property type="nucleotide sequence ID" value="NC_022041.1"/>
</dbReference>